<feature type="non-terminal residue" evidence="2">
    <location>
        <position position="65"/>
    </location>
</feature>
<keyword evidence="1" id="KW-1133">Transmembrane helix</keyword>
<feature type="transmembrane region" description="Helical" evidence="1">
    <location>
        <begin position="23"/>
        <end position="46"/>
    </location>
</feature>
<comment type="caution">
    <text evidence="2">The sequence shown here is derived from an EMBL/GenBank/DDBJ whole genome shotgun (WGS) entry which is preliminary data.</text>
</comment>
<organism evidence="2 3">
    <name type="scientific">Streptosporangium algeriense</name>
    <dbReference type="NCBI Taxonomy" id="1682748"/>
    <lineage>
        <taxon>Bacteria</taxon>
        <taxon>Bacillati</taxon>
        <taxon>Actinomycetota</taxon>
        <taxon>Actinomycetes</taxon>
        <taxon>Streptosporangiales</taxon>
        <taxon>Streptosporangiaceae</taxon>
        <taxon>Streptosporangium</taxon>
    </lineage>
</organism>
<evidence type="ECO:0000313" key="2">
    <source>
        <dbReference type="EMBL" id="MFD0888822.1"/>
    </source>
</evidence>
<evidence type="ECO:0000313" key="3">
    <source>
        <dbReference type="Proteomes" id="UP001597024"/>
    </source>
</evidence>
<gene>
    <name evidence="2" type="ORF">ACFQ08_30165</name>
</gene>
<sequence>MNVLAVGHEVVAAAPPWGWHAPWWPVFPVFWVLVWAGVATLAVRAVQAGADLLLMPPNYSAAYDG</sequence>
<keyword evidence="3" id="KW-1185">Reference proteome</keyword>
<dbReference type="EMBL" id="JBHTHX010001510">
    <property type="protein sequence ID" value="MFD0888822.1"/>
    <property type="molecule type" value="Genomic_DNA"/>
</dbReference>
<dbReference type="Proteomes" id="UP001597024">
    <property type="component" value="Unassembled WGS sequence"/>
</dbReference>
<accession>A0ABW3E0J1</accession>
<evidence type="ECO:0000256" key="1">
    <source>
        <dbReference type="SAM" id="Phobius"/>
    </source>
</evidence>
<keyword evidence="1" id="KW-0472">Membrane</keyword>
<proteinExistence type="predicted"/>
<keyword evidence="1" id="KW-0812">Transmembrane</keyword>
<reference evidence="3" key="1">
    <citation type="journal article" date="2019" name="Int. J. Syst. Evol. Microbiol.">
        <title>The Global Catalogue of Microorganisms (GCM) 10K type strain sequencing project: providing services to taxonomists for standard genome sequencing and annotation.</title>
        <authorList>
            <consortium name="The Broad Institute Genomics Platform"/>
            <consortium name="The Broad Institute Genome Sequencing Center for Infectious Disease"/>
            <person name="Wu L."/>
            <person name="Ma J."/>
        </authorList>
    </citation>
    <scope>NUCLEOTIDE SEQUENCE [LARGE SCALE GENOMIC DNA]</scope>
    <source>
        <strain evidence="3">CCUG 62974</strain>
    </source>
</reference>
<name>A0ABW3E0J1_9ACTN</name>
<protein>
    <submittedName>
        <fullName evidence="2">Uncharacterized protein</fullName>
    </submittedName>
</protein>